<keyword evidence="3" id="KW-1185">Reference proteome</keyword>
<dbReference type="Proteomes" id="UP000683000">
    <property type="component" value="Unassembled WGS sequence"/>
</dbReference>
<dbReference type="EMBL" id="JAGFBS010000033">
    <property type="protein sequence ID" value="KAG6371620.1"/>
    <property type="molecule type" value="Genomic_DNA"/>
</dbReference>
<feature type="region of interest" description="Disordered" evidence="1">
    <location>
        <begin position="296"/>
        <end position="349"/>
    </location>
</feature>
<feature type="compositionally biased region" description="Polar residues" evidence="1">
    <location>
        <begin position="318"/>
        <end position="330"/>
    </location>
</feature>
<feature type="compositionally biased region" description="Basic and acidic residues" evidence="1">
    <location>
        <begin position="171"/>
        <end position="193"/>
    </location>
</feature>
<comment type="caution">
    <text evidence="2">The sequence shown here is derived from an EMBL/GenBank/DDBJ whole genome shotgun (WGS) entry which is preliminary data.</text>
</comment>
<feature type="compositionally biased region" description="Low complexity" evidence="1">
    <location>
        <begin position="39"/>
        <end position="52"/>
    </location>
</feature>
<feature type="region of interest" description="Disordered" evidence="1">
    <location>
        <begin position="555"/>
        <end position="586"/>
    </location>
</feature>
<evidence type="ECO:0000256" key="1">
    <source>
        <dbReference type="SAM" id="MobiDB-lite"/>
    </source>
</evidence>
<dbReference type="OrthoDB" id="2649166at2759"/>
<feature type="region of interest" description="Disordered" evidence="1">
    <location>
        <begin position="159"/>
        <end position="245"/>
    </location>
</feature>
<feature type="region of interest" description="Disordered" evidence="1">
    <location>
        <begin position="1"/>
        <end position="62"/>
    </location>
</feature>
<organism evidence="2 3">
    <name type="scientific">Boletus reticuloceps</name>
    <dbReference type="NCBI Taxonomy" id="495285"/>
    <lineage>
        <taxon>Eukaryota</taxon>
        <taxon>Fungi</taxon>
        <taxon>Dikarya</taxon>
        <taxon>Basidiomycota</taxon>
        <taxon>Agaricomycotina</taxon>
        <taxon>Agaricomycetes</taxon>
        <taxon>Agaricomycetidae</taxon>
        <taxon>Boletales</taxon>
        <taxon>Boletineae</taxon>
        <taxon>Boletaceae</taxon>
        <taxon>Boletoideae</taxon>
        <taxon>Boletus</taxon>
    </lineage>
</organism>
<evidence type="ECO:0000313" key="3">
    <source>
        <dbReference type="Proteomes" id="UP000683000"/>
    </source>
</evidence>
<evidence type="ECO:0000313" key="2">
    <source>
        <dbReference type="EMBL" id="KAG6371620.1"/>
    </source>
</evidence>
<name>A0A8I2YGQ5_9AGAM</name>
<feature type="compositionally biased region" description="Low complexity" evidence="1">
    <location>
        <begin position="96"/>
        <end position="111"/>
    </location>
</feature>
<feature type="compositionally biased region" description="Polar residues" evidence="1">
    <location>
        <begin position="1"/>
        <end position="27"/>
    </location>
</feature>
<feature type="compositionally biased region" description="Pro residues" evidence="1">
    <location>
        <begin position="574"/>
        <end position="586"/>
    </location>
</feature>
<gene>
    <name evidence="2" type="ORF">JVT61DRAFT_9333</name>
</gene>
<proteinExistence type="predicted"/>
<feature type="region of interest" description="Disordered" evidence="1">
    <location>
        <begin position="88"/>
        <end position="124"/>
    </location>
</feature>
<sequence length="620" mass="68039">MDSNSDTRPTGQLSSEPISVTAYNQEATDAGPGPTAPRSVVTASSTVTWTSSPHLDSQSRDNLRQASVALDTAYERINSLRNSINNMLNRIPPEATGTGTSPTTSTDTTDTQSHHSLSHDANIRPPHSALVLSGEQAVEELNTRAARLRSLISPSARQRLEQFESNNGNNARREPVWDRFSHSNHPRLDRSDLHPTLPPLRSPAMPDRVLPLPSARDLIDSVDPRAAQRRDLQSAHRDDSSTMIGRRVAARVNAPDSPGSLSSRLSLSQIEQRLQAQTAQVARELENMTERLAASRSRRVELATPRVRGDSAVPAAQDNGTSQAGSTTASGGVRSLVPNPPVGGRPLRRTRDVTLVDTARIVLPQQILRTSSDGTPIEELSAPGRRSLSAAFREHIASHRDHPQVVHTSQDTPRNLANAPDVRGTLVNLLTRERDDQFPPGRQVEYTWSGVETNRRDDASIRSNPSSLAGQGRRRRGWSEFLFRTFHTASCLTHDTARLNADGDEIDSDEDDNVSPHTRRLRMRFSYGTPNVDQPTTRSHTVTIEDILWRTSGSDSEVDALSPDATDGCQSPFRSPPRSPYHHPYPLPMPAEDMLAYPAAKPPQRPQVICVSKYASLAGR</sequence>
<reference evidence="2" key="1">
    <citation type="submission" date="2021-03" db="EMBL/GenBank/DDBJ databases">
        <title>Evolutionary innovations through gain and loss of genes in the ectomycorrhizal Boletales.</title>
        <authorList>
            <person name="Wu G."/>
            <person name="Miyauchi S."/>
            <person name="Morin E."/>
            <person name="Yang Z.-L."/>
            <person name="Xu J."/>
            <person name="Martin F.M."/>
        </authorList>
    </citation>
    <scope>NUCLEOTIDE SEQUENCE</scope>
    <source>
        <strain evidence="2">BR01</strain>
    </source>
</reference>
<dbReference type="AlphaFoldDB" id="A0A8I2YGQ5"/>
<accession>A0A8I2YGQ5</accession>
<protein>
    <submittedName>
        <fullName evidence="2">Uncharacterized protein</fullName>
    </submittedName>
</protein>
<feature type="compositionally biased region" description="Basic and acidic residues" evidence="1">
    <location>
        <begin position="217"/>
        <end position="240"/>
    </location>
</feature>